<feature type="domain" description="MobA/VirD2-like nuclease" evidence="2">
    <location>
        <begin position="44"/>
        <end position="167"/>
    </location>
</feature>
<evidence type="ECO:0000256" key="1">
    <source>
        <dbReference type="SAM" id="MobiDB-lite"/>
    </source>
</evidence>
<dbReference type="Proteomes" id="UP000003477">
    <property type="component" value="Unassembled WGS sequence"/>
</dbReference>
<protein>
    <recommendedName>
        <fullName evidence="2">MobA/VirD2-like nuclease domain-containing protein</fullName>
    </recommendedName>
</protein>
<proteinExistence type="predicted"/>
<accession>G5IXX0</accession>
<dbReference type="InterPro" id="IPR005094">
    <property type="entry name" value="Endonuclease_MobA/VirD2"/>
</dbReference>
<organism evidence="3 4">
    <name type="scientific">Crocosphaera watsonii WH 0003</name>
    <dbReference type="NCBI Taxonomy" id="423471"/>
    <lineage>
        <taxon>Bacteria</taxon>
        <taxon>Bacillati</taxon>
        <taxon>Cyanobacteriota</taxon>
        <taxon>Cyanophyceae</taxon>
        <taxon>Oscillatoriophycideae</taxon>
        <taxon>Chroococcales</taxon>
        <taxon>Aphanothecaceae</taxon>
        <taxon>Crocosphaera</taxon>
    </lineage>
</organism>
<feature type="compositionally biased region" description="Low complexity" evidence="1">
    <location>
        <begin position="436"/>
        <end position="447"/>
    </location>
</feature>
<gene>
    <name evidence="3" type="ORF">CWATWH0003_0125</name>
</gene>
<dbReference type="PATRIC" id="fig|423471.3.peg.114"/>
<name>G5IXX0_CROWT</name>
<sequence>MNLCQNFFDPSKISSFFSKNYRFCFMLSNIVKGSHFLEALQYTKGKKQSQVLVKKVDGRTVKQQVNSFEQVWDLRRRVQRPMFHVSLSLHHDDVVDAVTWRKIIRRYLREMGYKNCPYIAIRHSDRLHDHVHIIASRITHAGELVRDSWDFLKSQNVLRRIEADFELTPCPSSSECYERPPKIWEIQKNQQELRRWMQNTVRETAIQSANLPELVANLAQKQINVRFTPQGLRYEWRIDTYWDENGNAQPTSYTGSTLGKVFTEYGLKRYLLSHPSDSELLSATLFRAEDTVLSPWLTPDKAKRLYYQYSAQADNLSQTAQIAAQDGWNWDAIRFMLSQSQWFAYIKKKLGRDLALKALNVAISLGTDYTDPGMDYEKNYVQKAFANHGYRSYLRSIGLSITTATTVIETPTITELLLQQKTNYKEENIIPQSDEQPIIPNPQHQPQRSTISQPDNDYYFGLG</sequence>
<comment type="caution">
    <text evidence="3">The sequence shown here is derived from an EMBL/GenBank/DDBJ whole genome shotgun (WGS) entry which is preliminary data.</text>
</comment>
<feature type="region of interest" description="Disordered" evidence="1">
    <location>
        <begin position="434"/>
        <end position="456"/>
    </location>
</feature>
<dbReference type="AlphaFoldDB" id="G5IXX0"/>
<evidence type="ECO:0000313" key="4">
    <source>
        <dbReference type="Proteomes" id="UP000003477"/>
    </source>
</evidence>
<reference evidence="3 4" key="1">
    <citation type="journal article" date="2011" name="Front. Microbiol.">
        <title>Two Strains of Crocosphaera watsonii with Highly Conserved Genomes are Distinguished by Strain-Specific Features.</title>
        <authorList>
            <person name="Bench S.R."/>
            <person name="Ilikchyan I.N."/>
            <person name="Tripp H.J."/>
            <person name="Zehr J.P."/>
        </authorList>
    </citation>
    <scope>NUCLEOTIDE SEQUENCE [LARGE SCALE GENOMIC DNA]</scope>
    <source>
        <strain evidence="3 4">WH 0003</strain>
    </source>
</reference>
<dbReference type="EMBL" id="AESD01000019">
    <property type="protein sequence ID" value="EHJ15225.1"/>
    <property type="molecule type" value="Genomic_DNA"/>
</dbReference>
<dbReference type="Pfam" id="PF03432">
    <property type="entry name" value="Relaxase"/>
    <property type="match status" value="1"/>
</dbReference>
<evidence type="ECO:0000259" key="2">
    <source>
        <dbReference type="Pfam" id="PF03432"/>
    </source>
</evidence>
<evidence type="ECO:0000313" key="3">
    <source>
        <dbReference type="EMBL" id="EHJ15225.1"/>
    </source>
</evidence>